<gene>
    <name evidence="2" type="ORF">K469DRAFT_755231</name>
</gene>
<proteinExistence type="predicted"/>
<keyword evidence="3" id="KW-1185">Reference proteome</keyword>
<evidence type="ECO:0000313" key="2">
    <source>
        <dbReference type="EMBL" id="KAF2177299.1"/>
    </source>
</evidence>
<dbReference type="OrthoDB" id="3782625at2759"/>
<sequence>MSQPKPKRPPRLQDSATGWKQITDIARRLKFQKELAHSQSKRVRKAVGRVAKMGLSQKPQKQQRFLDRVLEISPEYFLLCAIALSQNLVAYMKDAVLDRLLDTIAKNKKNDAIIRPDIRSYAIDFQIPGAVQLARQNETLSALQEASRRDGTVAEVVMSDAEDDPDNETDRSVGSSNPIQEEQVFGNASLGGIENVIDESMCDAIRGVTADSDSTNITPPNETQSDLTAVPGISSNDPNFTTAQRAVATFEGVIFFAAESIPGSKEREAWIFSCLDHLHVLKRLSCVNEGDGRSLKRKRGAGQEGQPNASDGCNHVIRARSIETTEAQAAVNRQAGNAPSLDSSFSQSSIRPIYQGGAIGEASPRAANFEVVPQAQNVTQIEASDMNMALMAEVGKLKSILGNYLFTGMKLSHIRRREEDSGSMLTDLTDTVRLRLPHRSGEDFKLEVWLCSSFGESIPRAIMSSVEELRIILGDYLFDAMNASNWRKEEKTMGKSACTGAVGVSFPSGKGSSSDSKLEVMLNFETGLSVYRTAYPS</sequence>
<organism evidence="2 3">
    <name type="scientific">Zopfia rhizophila CBS 207.26</name>
    <dbReference type="NCBI Taxonomy" id="1314779"/>
    <lineage>
        <taxon>Eukaryota</taxon>
        <taxon>Fungi</taxon>
        <taxon>Dikarya</taxon>
        <taxon>Ascomycota</taxon>
        <taxon>Pezizomycotina</taxon>
        <taxon>Dothideomycetes</taxon>
        <taxon>Dothideomycetes incertae sedis</taxon>
        <taxon>Zopfiaceae</taxon>
        <taxon>Zopfia</taxon>
    </lineage>
</organism>
<accession>A0A6A6DGD8</accession>
<feature type="region of interest" description="Disordered" evidence="1">
    <location>
        <begin position="158"/>
        <end position="180"/>
    </location>
</feature>
<dbReference type="EMBL" id="ML994691">
    <property type="protein sequence ID" value="KAF2177299.1"/>
    <property type="molecule type" value="Genomic_DNA"/>
</dbReference>
<reference evidence="2" key="1">
    <citation type="journal article" date="2020" name="Stud. Mycol.">
        <title>101 Dothideomycetes genomes: a test case for predicting lifestyles and emergence of pathogens.</title>
        <authorList>
            <person name="Haridas S."/>
            <person name="Albert R."/>
            <person name="Binder M."/>
            <person name="Bloem J."/>
            <person name="Labutti K."/>
            <person name="Salamov A."/>
            <person name="Andreopoulos B."/>
            <person name="Baker S."/>
            <person name="Barry K."/>
            <person name="Bills G."/>
            <person name="Bluhm B."/>
            <person name="Cannon C."/>
            <person name="Castanera R."/>
            <person name="Culley D."/>
            <person name="Daum C."/>
            <person name="Ezra D."/>
            <person name="Gonzalez J."/>
            <person name="Henrissat B."/>
            <person name="Kuo A."/>
            <person name="Liang C."/>
            <person name="Lipzen A."/>
            <person name="Lutzoni F."/>
            <person name="Magnuson J."/>
            <person name="Mondo S."/>
            <person name="Nolan M."/>
            <person name="Ohm R."/>
            <person name="Pangilinan J."/>
            <person name="Park H.-J."/>
            <person name="Ramirez L."/>
            <person name="Alfaro M."/>
            <person name="Sun H."/>
            <person name="Tritt A."/>
            <person name="Yoshinaga Y."/>
            <person name="Zwiers L.-H."/>
            <person name="Turgeon B."/>
            <person name="Goodwin S."/>
            <person name="Spatafora J."/>
            <person name="Crous P."/>
            <person name="Grigoriev I."/>
        </authorList>
    </citation>
    <scope>NUCLEOTIDE SEQUENCE</scope>
    <source>
        <strain evidence="2">CBS 207.26</strain>
    </source>
</reference>
<dbReference type="Proteomes" id="UP000800200">
    <property type="component" value="Unassembled WGS sequence"/>
</dbReference>
<name>A0A6A6DGD8_9PEZI</name>
<evidence type="ECO:0000256" key="1">
    <source>
        <dbReference type="SAM" id="MobiDB-lite"/>
    </source>
</evidence>
<dbReference type="AlphaFoldDB" id="A0A6A6DGD8"/>
<protein>
    <submittedName>
        <fullName evidence="2">Uncharacterized protein</fullName>
    </submittedName>
</protein>
<feature type="region of interest" description="Disordered" evidence="1">
    <location>
        <begin position="291"/>
        <end position="312"/>
    </location>
</feature>
<evidence type="ECO:0000313" key="3">
    <source>
        <dbReference type="Proteomes" id="UP000800200"/>
    </source>
</evidence>